<comment type="caution">
    <text evidence="1">The sequence shown here is derived from an EMBL/GenBank/DDBJ whole genome shotgun (WGS) entry which is preliminary data.</text>
</comment>
<dbReference type="Proteomes" id="UP000474957">
    <property type="component" value="Unassembled WGS sequence"/>
</dbReference>
<reference evidence="1 2" key="1">
    <citation type="submission" date="2019-10" db="EMBL/GenBank/DDBJ databases">
        <title>Cognatihalovulum marinum gen. nov. sp. nov., a new member of the family Rhodobacteraceae isolated from deep seawater of the Northwest Indian Ocean.</title>
        <authorList>
            <person name="Ruan C."/>
            <person name="Wang J."/>
            <person name="Zheng X."/>
            <person name="Song L."/>
            <person name="Zhu Y."/>
            <person name="Huang Y."/>
            <person name="Lu Z."/>
            <person name="Du W."/>
            <person name="Huang L."/>
            <person name="Dai X."/>
        </authorList>
    </citation>
    <scope>NUCLEOTIDE SEQUENCE [LARGE SCALE GENOMIC DNA]</scope>
    <source>
        <strain evidence="1 2">2CG4</strain>
    </source>
</reference>
<sequence>MTRYLTQFRYSSNSVAAMVKKPQDRRAAAEKLFGAAGGEIECMYFCFGEYDGLVITEFPTDVAAASALLAAGSSGAFSALKTTVLIPNERGIEAMEAAGKVAREYTPPTG</sequence>
<proteinExistence type="predicted"/>
<dbReference type="Pfam" id="PF08734">
    <property type="entry name" value="GYD"/>
    <property type="match status" value="1"/>
</dbReference>
<protein>
    <submittedName>
        <fullName evidence="1">GYD domain-containing protein</fullName>
    </submittedName>
</protein>
<dbReference type="EMBL" id="WIND01000001">
    <property type="protein sequence ID" value="MSU88343.1"/>
    <property type="molecule type" value="Genomic_DNA"/>
</dbReference>
<gene>
    <name evidence="1" type="ORF">GE300_01770</name>
</gene>
<dbReference type="InterPro" id="IPR014845">
    <property type="entry name" value="GYD/TTHA1554"/>
</dbReference>
<dbReference type="RefSeq" id="WP_154444323.1">
    <property type="nucleotide sequence ID" value="NZ_WIND01000001.1"/>
</dbReference>
<dbReference type="AlphaFoldDB" id="A0A6L5YVG7"/>
<organism evidence="1 2">
    <name type="scientific">Halovulum marinum</name>
    <dbReference type="NCBI Taxonomy" id="2662447"/>
    <lineage>
        <taxon>Bacteria</taxon>
        <taxon>Pseudomonadati</taxon>
        <taxon>Pseudomonadota</taxon>
        <taxon>Alphaproteobacteria</taxon>
        <taxon>Rhodobacterales</taxon>
        <taxon>Paracoccaceae</taxon>
        <taxon>Halovulum</taxon>
    </lineage>
</organism>
<evidence type="ECO:0000313" key="1">
    <source>
        <dbReference type="EMBL" id="MSU88343.1"/>
    </source>
</evidence>
<keyword evidence="2" id="KW-1185">Reference proteome</keyword>
<evidence type="ECO:0000313" key="2">
    <source>
        <dbReference type="Proteomes" id="UP000474957"/>
    </source>
</evidence>
<name>A0A6L5YVG7_9RHOB</name>
<accession>A0A6L5YVG7</accession>